<name>A0A412MF39_9FIRM</name>
<keyword evidence="1" id="KW-1133">Transmembrane helix</keyword>
<sequence length="177" mass="20133">MDLPTLINTILCILSFILAVISIITVVITLRQNSKMIENSTRPYISISFHPLFSLDYLILKNFGNSTAKIISLETNVDFRICFDDDFHLPFSHAAGTYLHPGERILSAIDEAYKLCKKYDFLIFDITYEASGKLYKEHIEINLNSYADHAAIRPTVNQENAQQVIAKTLQDISDILM</sequence>
<evidence type="ECO:0000313" key="2">
    <source>
        <dbReference type="EMBL" id="RGT09534.1"/>
    </source>
</evidence>
<dbReference type="RefSeq" id="WP_118145202.1">
    <property type="nucleotide sequence ID" value="NZ_JAAIMA010000007.1"/>
</dbReference>
<dbReference type="EMBL" id="QRWH01000005">
    <property type="protein sequence ID" value="RGT09534.1"/>
    <property type="molecule type" value="Genomic_DNA"/>
</dbReference>
<protein>
    <submittedName>
        <fullName evidence="2">Uncharacterized protein</fullName>
    </submittedName>
</protein>
<proteinExistence type="predicted"/>
<keyword evidence="1" id="KW-0472">Membrane</keyword>
<reference evidence="2 3" key="1">
    <citation type="submission" date="2018-08" db="EMBL/GenBank/DDBJ databases">
        <title>A genome reference for cultivated species of the human gut microbiota.</title>
        <authorList>
            <person name="Zou Y."/>
            <person name="Xue W."/>
            <person name="Luo G."/>
        </authorList>
    </citation>
    <scope>NUCLEOTIDE SEQUENCE [LARGE SCALE GENOMIC DNA]</scope>
    <source>
        <strain evidence="2 3">AF19-4AC</strain>
    </source>
</reference>
<organism evidence="2 3">
    <name type="scientific">Dorea formicigenerans</name>
    <dbReference type="NCBI Taxonomy" id="39486"/>
    <lineage>
        <taxon>Bacteria</taxon>
        <taxon>Bacillati</taxon>
        <taxon>Bacillota</taxon>
        <taxon>Clostridia</taxon>
        <taxon>Lachnospirales</taxon>
        <taxon>Lachnospiraceae</taxon>
        <taxon>Dorea</taxon>
    </lineage>
</organism>
<evidence type="ECO:0000256" key="1">
    <source>
        <dbReference type="SAM" id="Phobius"/>
    </source>
</evidence>
<comment type="caution">
    <text evidence="2">The sequence shown here is derived from an EMBL/GenBank/DDBJ whole genome shotgun (WGS) entry which is preliminary data.</text>
</comment>
<accession>A0A412MF39</accession>
<dbReference type="Proteomes" id="UP000283630">
    <property type="component" value="Unassembled WGS sequence"/>
</dbReference>
<feature type="transmembrane region" description="Helical" evidence="1">
    <location>
        <begin position="6"/>
        <end position="30"/>
    </location>
</feature>
<gene>
    <name evidence="2" type="ORF">DWX53_07570</name>
</gene>
<dbReference type="AlphaFoldDB" id="A0A412MF39"/>
<evidence type="ECO:0000313" key="3">
    <source>
        <dbReference type="Proteomes" id="UP000283630"/>
    </source>
</evidence>
<keyword evidence="1" id="KW-0812">Transmembrane</keyword>